<feature type="region of interest" description="Disordered" evidence="3">
    <location>
        <begin position="468"/>
        <end position="487"/>
    </location>
</feature>
<evidence type="ECO:0000256" key="2">
    <source>
        <dbReference type="ARBA" id="ARBA00022729"/>
    </source>
</evidence>
<evidence type="ECO:0000313" key="7">
    <source>
        <dbReference type="Proteomes" id="UP001054811"/>
    </source>
</evidence>
<feature type="compositionally biased region" description="Low complexity" evidence="3">
    <location>
        <begin position="674"/>
        <end position="697"/>
    </location>
</feature>
<dbReference type="EMBL" id="CP091139">
    <property type="protein sequence ID" value="UUT36237.1"/>
    <property type="molecule type" value="Genomic_DNA"/>
</dbReference>
<dbReference type="SUPFAM" id="SSF53822">
    <property type="entry name" value="Periplasmic binding protein-like I"/>
    <property type="match status" value="1"/>
</dbReference>
<evidence type="ECO:0000256" key="1">
    <source>
        <dbReference type="ARBA" id="ARBA00010062"/>
    </source>
</evidence>
<feature type="signal peptide" evidence="4">
    <location>
        <begin position="1"/>
        <end position="26"/>
    </location>
</feature>
<feature type="region of interest" description="Disordered" evidence="3">
    <location>
        <begin position="632"/>
        <end position="718"/>
    </location>
</feature>
<organism evidence="6 7">
    <name type="scientific">Microbacterium elymi</name>
    <dbReference type="NCBI Taxonomy" id="2909587"/>
    <lineage>
        <taxon>Bacteria</taxon>
        <taxon>Bacillati</taxon>
        <taxon>Actinomycetota</taxon>
        <taxon>Actinomycetes</taxon>
        <taxon>Micrococcales</taxon>
        <taxon>Microbacteriaceae</taxon>
        <taxon>Microbacterium</taxon>
    </lineage>
</organism>
<evidence type="ECO:0000313" key="6">
    <source>
        <dbReference type="EMBL" id="UUT36237.1"/>
    </source>
</evidence>
<dbReference type="PROSITE" id="PS51257">
    <property type="entry name" value="PROKAR_LIPOPROTEIN"/>
    <property type="match status" value="1"/>
</dbReference>
<dbReference type="Proteomes" id="UP001054811">
    <property type="component" value="Chromosome"/>
</dbReference>
<accession>A0ABY5NM26</accession>
<comment type="similarity">
    <text evidence="1">Belongs to the leucine-binding protein family.</text>
</comment>
<evidence type="ECO:0000259" key="5">
    <source>
        <dbReference type="Pfam" id="PF13458"/>
    </source>
</evidence>
<evidence type="ECO:0000256" key="4">
    <source>
        <dbReference type="SAM" id="SignalP"/>
    </source>
</evidence>
<dbReference type="Pfam" id="PF13458">
    <property type="entry name" value="Peripla_BP_6"/>
    <property type="match status" value="1"/>
</dbReference>
<evidence type="ECO:0000256" key="3">
    <source>
        <dbReference type="SAM" id="MobiDB-lite"/>
    </source>
</evidence>
<protein>
    <submittedName>
        <fullName evidence="6">ABC transporter substrate-binding protein</fullName>
    </submittedName>
</protein>
<keyword evidence="7" id="KW-1185">Reference proteome</keyword>
<sequence>MKNRTPGVLAMAAAAALLLTSCAVQTTGGDKPSAGQTAELKSVPGFDMSDGVIHVGQMTALSGPLAPSSNEQVAGQQAYYDIVNAKGGIDGKYKVKVVTADNQYNPQLAVQEYQRVKDQVVMLSGVLGDASTEALLPILRQDKAVALPSTQSSRFTKDENLGMTFTSYQSNVWNALAYMFEKGEITKDSTVCSMIQADQSGQARQDGLDYAAKQLGFKVGPKAEFAPTDTAFTAQVQTLKNAKCDVVVFGGATNNVPNLVAAATQLSYSPTWLAEFFAIAQSFKDTDIAGYLKDHFMITGLAGDLDDSSIEGIKMLTDQLGKTPTMQNVYGFMQAITATTILEKAVALGDLSGPGIMKAMDELDKVSYLGLNGDMTYGPAADRLQAGHVVDLLVRPGRPGQPEGARGILRRTGRTRPRLLIVPTSRPMPVRAPRAGIVVSIRGMARATSDHDGPVVVDPGVRSRVQPGEVVQRGQRRAHQGADAGACAGSGGPAFRQVGLFQGAGDAGRADRQQFEDALHRCAVVRHDHPQRRVDHAVRTHHRDRHPAGGLVDVPGQIDEPGGPHPTQPRPQLEAIADRVRGVVGPAGGDHVFDQQVVGVCQQHQPARADRQRGASADQGRVDHRLAGRHPLDEQDVAPGAHPQLGVPAGSGRARRSSTGAPARAVRGRRGCARRTPTGARPAGRSGPASAPAALPPRAERPADARWTVPAPPRRRSR</sequence>
<feature type="domain" description="Leucine-binding protein" evidence="5">
    <location>
        <begin position="53"/>
        <end position="378"/>
    </location>
</feature>
<dbReference type="PANTHER" id="PTHR47235:SF1">
    <property type="entry name" value="BLR6548 PROTEIN"/>
    <property type="match status" value="1"/>
</dbReference>
<dbReference type="PANTHER" id="PTHR47235">
    <property type="entry name" value="BLR6548 PROTEIN"/>
    <property type="match status" value="1"/>
</dbReference>
<dbReference type="Gene3D" id="3.40.50.2300">
    <property type="match status" value="2"/>
</dbReference>
<feature type="chain" id="PRO_5046132746" evidence="4">
    <location>
        <begin position="27"/>
        <end position="718"/>
    </location>
</feature>
<name>A0ABY5NM26_9MICO</name>
<feature type="region of interest" description="Disordered" evidence="3">
    <location>
        <begin position="533"/>
        <end position="571"/>
    </location>
</feature>
<proteinExistence type="inferred from homology"/>
<keyword evidence="2 4" id="KW-0732">Signal</keyword>
<dbReference type="InterPro" id="IPR028082">
    <property type="entry name" value="Peripla_BP_I"/>
</dbReference>
<gene>
    <name evidence="6" type="ORF">L2X98_24850</name>
</gene>
<dbReference type="InterPro" id="IPR028081">
    <property type="entry name" value="Leu-bd"/>
</dbReference>
<reference evidence="6" key="1">
    <citation type="submission" date="2022-01" db="EMBL/GenBank/DDBJ databases">
        <title>Microbacterium eymi and Microbacterium rhizovicinus sp. nov., isolated from the rhizospheric soil of Elymus tsukushiensis, a plant native to the Dokdo Islands, Republic of Korea.</title>
        <authorList>
            <person name="Hwang Y.J."/>
        </authorList>
    </citation>
    <scope>NUCLEOTIDE SEQUENCE</scope>
    <source>
        <strain evidence="6">KUDC0405</strain>
    </source>
</reference>